<feature type="transmembrane region" description="Helical" evidence="5">
    <location>
        <begin position="88"/>
        <end position="110"/>
    </location>
</feature>
<evidence type="ECO:0000256" key="3">
    <source>
        <dbReference type="ARBA" id="ARBA00022989"/>
    </source>
</evidence>
<dbReference type="NCBIfam" id="NF009407">
    <property type="entry name" value="PRK12768.1"/>
    <property type="match status" value="1"/>
</dbReference>
<gene>
    <name evidence="6" type="ORF">SAMN05216548_105108</name>
</gene>
<evidence type="ECO:0000313" key="6">
    <source>
        <dbReference type="EMBL" id="SEQ51995.1"/>
    </source>
</evidence>
<evidence type="ECO:0000313" key="7">
    <source>
        <dbReference type="Proteomes" id="UP000199647"/>
    </source>
</evidence>
<dbReference type="AlphaFoldDB" id="A0A1H9GPF1"/>
<keyword evidence="3 5" id="KW-1133">Transmembrane helix</keyword>
<dbReference type="Proteomes" id="UP000199647">
    <property type="component" value="Unassembled WGS sequence"/>
</dbReference>
<feature type="transmembrane region" description="Helical" evidence="5">
    <location>
        <begin position="44"/>
        <end position="67"/>
    </location>
</feature>
<comment type="subcellular location">
    <subcellularLocation>
        <location evidence="1">Membrane</location>
        <topology evidence="1">Multi-pass membrane protein</topology>
    </subcellularLocation>
</comment>
<keyword evidence="2 5" id="KW-0812">Transmembrane</keyword>
<reference evidence="6 7" key="1">
    <citation type="submission" date="2016-10" db="EMBL/GenBank/DDBJ databases">
        <authorList>
            <person name="de Groot N.N."/>
        </authorList>
    </citation>
    <scope>NUCLEOTIDE SEQUENCE [LARGE SCALE GENOMIC DNA]</scope>
    <source>
        <strain evidence="6 7">A52C2</strain>
    </source>
</reference>
<dbReference type="STRING" id="1855383.SAMN05216548_105108"/>
<feature type="transmembrane region" description="Helical" evidence="5">
    <location>
        <begin position="145"/>
        <end position="171"/>
    </location>
</feature>
<accession>A0A1H9GPF1</accession>
<keyword evidence="7" id="KW-1185">Reference proteome</keyword>
<proteinExistence type="predicted"/>
<dbReference type="InterPro" id="IPR059112">
    <property type="entry name" value="CysZ/EI24"/>
</dbReference>
<feature type="transmembrane region" description="Helical" evidence="5">
    <location>
        <begin position="205"/>
        <end position="229"/>
    </location>
</feature>
<dbReference type="EMBL" id="FOFG01000005">
    <property type="protein sequence ID" value="SEQ51995.1"/>
    <property type="molecule type" value="Genomic_DNA"/>
</dbReference>
<name>A0A1H9GPF1_9HYPH</name>
<keyword evidence="4 5" id="KW-0472">Membrane</keyword>
<evidence type="ECO:0000256" key="4">
    <source>
        <dbReference type="ARBA" id="ARBA00023136"/>
    </source>
</evidence>
<protein>
    <submittedName>
        <fullName evidence="6">CysZ protein</fullName>
    </submittedName>
</protein>
<evidence type="ECO:0000256" key="1">
    <source>
        <dbReference type="ARBA" id="ARBA00004141"/>
    </source>
</evidence>
<evidence type="ECO:0000256" key="2">
    <source>
        <dbReference type="ARBA" id="ARBA00022692"/>
    </source>
</evidence>
<sequence length="257" mass="27891">MAWLAGFPAAAYLATMVPPPERAPVIEAASLALSEIWTRPFRAVLWKSLALTLALLAVFWTAGHYLLHHYISFSRGWIETLFSILSGLGLLIGLAFLVAPVTALFAGLFLDDIAEVVERTHYAGDPPGRAMPAVRSIVATLRFTLVVLLVNAVALPLVLVLGFGAVIFFVANAYLLGREYFELAALRFHDPRTVRAMRERHGIQLFMAGGMIALVVAIPIVNLIAPLFATAFMVHVFKEIEAADRSSGRLLATPAAT</sequence>
<organism evidence="6 7">
    <name type="scientific">Faunimonas pinastri</name>
    <dbReference type="NCBI Taxonomy" id="1855383"/>
    <lineage>
        <taxon>Bacteria</taxon>
        <taxon>Pseudomonadati</taxon>
        <taxon>Pseudomonadota</taxon>
        <taxon>Alphaproteobacteria</taxon>
        <taxon>Hyphomicrobiales</taxon>
        <taxon>Afifellaceae</taxon>
        <taxon>Faunimonas</taxon>
    </lineage>
</organism>
<dbReference type="Pfam" id="PF07264">
    <property type="entry name" value="EI24"/>
    <property type="match status" value="1"/>
</dbReference>
<evidence type="ECO:0000256" key="5">
    <source>
        <dbReference type="SAM" id="Phobius"/>
    </source>
</evidence>